<gene>
    <name evidence="4" type="ORF">BWR10_09370</name>
    <name evidence="5" type="ORF">E6L36_04995</name>
    <name evidence="3" type="ORF">H0N82_11755</name>
</gene>
<feature type="region of interest" description="Disordered" evidence="1">
    <location>
        <begin position="96"/>
        <end position="121"/>
    </location>
</feature>
<reference evidence="3 8" key="3">
    <citation type="submission" date="2020-07" db="EMBL/GenBank/DDBJ databases">
        <title>Organ Donor 1.</title>
        <authorList>
            <person name="Marsh A.J."/>
            <person name="Azcarate-Peril M.A."/>
        </authorList>
    </citation>
    <scope>NUCLEOTIDE SEQUENCE [LARGE SCALE GENOMIC DNA]</scope>
    <source>
        <strain evidence="3 8">AMC0712</strain>
    </source>
</reference>
<sequence>MFKKKLVFIFVPLLVIMLVTLSGCGSSMAGTYHGTSGRTTMTLSKDGSAGYGEITANGDSKTWHGKWKVSGNSIHIVLKSSSDYGFNLKGTIHDKDTFELPDQRGTGENNSWDDETFTRSR</sequence>
<dbReference type="Proteomes" id="UP000189067">
    <property type="component" value="Unassembled WGS sequence"/>
</dbReference>
<evidence type="ECO:0008006" key="9">
    <source>
        <dbReference type="Google" id="ProtNLM"/>
    </source>
</evidence>
<dbReference type="Proteomes" id="UP000307517">
    <property type="component" value="Unassembled WGS sequence"/>
</dbReference>
<accession>A0A508YZ45</accession>
<evidence type="ECO:0000313" key="8">
    <source>
        <dbReference type="Proteomes" id="UP000552935"/>
    </source>
</evidence>
<reference evidence="4 6" key="1">
    <citation type="submission" date="2017-01" db="EMBL/GenBank/DDBJ databases">
        <title>In silico prediction, in vitro antibacterial spectrum and physicochemical properties of a putative bacteriocin produced by Lactobacillus rhamnosus strain L156.4.</title>
        <authorList>
            <person name="Silveira A.M."/>
            <person name="Monteiro A.S."/>
            <person name="Santos V.L."/>
            <person name="Nicoli J.R."/>
            <person name="Azevedo V."/>
            <person name="Soares S.C."/>
            <person name="Castro-Oliveira L."/>
            <person name="Dias-Souza M.V."/>
            <person name="Nardi R.M."/>
        </authorList>
    </citation>
    <scope>NUCLEOTIDE SEQUENCE [LARGE SCALE GENOMIC DNA]</scope>
    <source>
        <strain evidence="4 6">L156.4</strain>
    </source>
</reference>
<evidence type="ECO:0000313" key="7">
    <source>
        <dbReference type="Proteomes" id="UP000307517"/>
    </source>
</evidence>
<evidence type="ECO:0000313" key="3">
    <source>
        <dbReference type="EMBL" id="NZA05739.1"/>
    </source>
</evidence>
<dbReference type="PROSITE" id="PS51257">
    <property type="entry name" value="PROKAR_LIPOPROTEIN"/>
    <property type="match status" value="1"/>
</dbReference>
<proteinExistence type="predicted"/>
<dbReference type="Proteomes" id="UP000552935">
    <property type="component" value="Unassembled WGS sequence"/>
</dbReference>
<name>A0A508YZ45_LACRH</name>
<dbReference type="EMBL" id="JACCKI010000011">
    <property type="protein sequence ID" value="NZA05739.1"/>
    <property type="molecule type" value="Genomic_DNA"/>
</dbReference>
<dbReference type="RefSeq" id="WP_005692926.1">
    <property type="nucleotide sequence ID" value="NZ_CABFNI010000014.1"/>
</dbReference>
<feature type="signal peptide" evidence="2">
    <location>
        <begin position="1"/>
        <end position="29"/>
    </location>
</feature>
<evidence type="ECO:0000313" key="5">
    <source>
        <dbReference type="EMBL" id="THC79813.1"/>
    </source>
</evidence>
<organism evidence="3 8">
    <name type="scientific">Lacticaseibacillus rhamnosus</name>
    <name type="common">Lactobacillus rhamnosus</name>
    <dbReference type="NCBI Taxonomy" id="47715"/>
    <lineage>
        <taxon>Bacteria</taxon>
        <taxon>Bacillati</taxon>
        <taxon>Bacillota</taxon>
        <taxon>Bacilli</taxon>
        <taxon>Lactobacillales</taxon>
        <taxon>Lactobacillaceae</taxon>
        <taxon>Lacticaseibacillus</taxon>
    </lineage>
</organism>
<comment type="caution">
    <text evidence="3">The sequence shown here is derived from an EMBL/GenBank/DDBJ whole genome shotgun (WGS) entry which is preliminary data.</text>
</comment>
<evidence type="ECO:0000256" key="1">
    <source>
        <dbReference type="SAM" id="MobiDB-lite"/>
    </source>
</evidence>
<feature type="chain" id="PRO_5044096247" description="Lipoprotein" evidence="2">
    <location>
        <begin position="30"/>
        <end position="121"/>
    </location>
</feature>
<dbReference type="AlphaFoldDB" id="A0A508YZ45"/>
<keyword evidence="2" id="KW-0732">Signal</keyword>
<dbReference type="EMBL" id="SSHM01000001">
    <property type="protein sequence ID" value="THC79813.1"/>
    <property type="molecule type" value="Genomic_DNA"/>
</dbReference>
<dbReference type="EMBL" id="MTJY01000037">
    <property type="protein sequence ID" value="ONN74391.1"/>
    <property type="molecule type" value="Genomic_DNA"/>
</dbReference>
<evidence type="ECO:0000313" key="4">
    <source>
        <dbReference type="EMBL" id="ONN74391.1"/>
    </source>
</evidence>
<evidence type="ECO:0000256" key="2">
    <source>
        <dbReference type="SAM" id="SignalP"/>
    </source>
</evidence>
<reference evidence="5 7" key="2">
    <citation type="submission" date="2019-04" db="EMBL/GenBank/DDBJ databases">
        <title>Genome Announcement to Ensure Probiotic Safety of Lactobacillus rhamnosus UBLR-58.</title>
        <authorList>
            <person name="Sulthana A."/>
            <person name="Lakshmi S.G."/>
            <person name="Madempudi R.S."/>
        </authorList>
    </citation>
    <scope>NUCLEOTIDE SEQUENCE [LARGE SCALE GENOMIC DNA]</scope>
    <source>
        <strain evidence="5 7">UBLR-58</strain>
    </source>
</reference>
<protein>
    <recommendedName>
        <fullName evidence="9">Lipoprotein</fullName>
    </recommendedName>
</protein>
<evidence type="ECO:0000313" key="6">
    <source>
        <dbReference type="Proteomes" id="UP000189067"/>
    </source>
</evidence>